<dbReference type="CDD" id="cd11462">
    <property type="entry name" value="bHLH-O_HES7"/>
    <property type="match status" value="1"/>
</dbReference>
<evidence type="ECO:0000256" key="4">
    <source>
        <dbReference type="ARBA" id="ARBA00023015"/>
    </source>
</evidence>
<evidence type="ECO:0000313" key="11">
    <source>
        <dbReference type="Ensembl" id="ENSECRP00000012130.1"/>
    </source>
</evidence>
<dbReference type="InterPro" id="IPR050370">
    <property type="entry name" value="HES_HEY"/>
</dbReference>
<accession>A0A8C4S7A6</accession>
<evidence type="ECO:0000313" key="12">
    <source>
        <dbReference type="Proteomes" id="UP000694620"/>
    </source>
</evidence>
<dbReference type="InterPro" id="IPR011598">
    <property type="entry name" value="bHLH_dom"/>
</dbReference>
<evidence type="ECO:0000256" key="5">
    <source>
        <dbReference type="ARBA" id="ARBA00023125"/>
    </source>
</evidence>
<evidence type="ECO:0000256" key="8">
    <source>
        <dbReference type="ARBA" id="ARBA00023791"/>
    </source>
</evidence>
<sequence>MKTSHGTKFKEMKKMLKPLVEKKRRDRINQSLEQLRTLLLDSTKEERFQNPKLEKAEILELTVQYLEKKGFNNTKSKEFLLTEDPANPRQTENYEAGFRECFFQVTNFMRNVGPSTQVNFMESFQQYIASQNCTVTAMPHHEFYLPSQVNMVPCACSHEDNAAQEMLQHQLNIWKQTAVGLQFPNRDPSSSTQVGHCCPTLSLPSYTPQSSFPVSPSSKISMPSVHFSSPGHINSLPTACCMNMTPNQELTLPSGSSTSPVHSQAIWRPFP</sequence>
<keyword evidence="7" id="KW-0539">Nucleus</keyword>
<comment type="subunit">
    <text evidence="8">Transcription repression requires formation of a complex with a corepressor protein of the Groucho/TLE family.</text>
</comment>
<keyword evidence="2" id="KW-0217">Developmental protein</keyword>
<evidence type="ECO:0000256" key="9">
    <source>
        <dbReference type="SAM" id="MobiDB-lite"/>
    </source>
</evidence>
<dbReference type="InterPro" id="IPR036638">
    <property type="entry name" value="HLH_DNA-bd_sf"/>
</dbReference>
<dbReference type="SMART" id="SM00353">
    <property type="entry name" value="HLH"/>
    <property type="match status" value="1"/>
</dbReference>
<dbReference type="InterPro" id="IPR032644">
    <property type="entry name" value="HES-7_bHLH-O"/>
</dbReference>
<reference evidence="11" key="3">
    <citation type="submission" date="2025-09" db="UniProtKB">
        <authorList>
            <consortium name="Ensembl"/>
        </authorList>
    </citation>
    <scope>IDENTIFICATION</scope>
</reference>
<dbReference type="Proteomes" id="UP000694620">
    <property type="component" value="Chromosome 3"/>
</dbReference>
<dbReference type="Pfam" id="PF00010">
    <property type="entry name" value="HLH"/>
    <property type="match status" value="1"/>
</dbReference>
<dbReference type="GeneTree" id="ENSGT00730000111282"/>
<keyword evidence="12" id="KW-1185">Reference proteome</keyword>
<feature type="region of interest" description="Disordered" evidence="9">
    <location>
        <begin position="251"/>
        <end position="271"/>
    </location>
</feature>
<reference evidence="11" key="2">
    <citation type="submission" date="2025-08" db="UniProtKB">
        <authorList>
            <consortium name="Ensembl"/>
        </authorList>
    </citation>
    <scope>IDENTIFICATION</scope>
</reference>
<dbReference type="SUPFAM" id="SSF47459">
    <property type="entry name" value="HLH, helix-loop-helix DNA-binding domain"/>
    <property type="match status" value="1"/>
</dbReference>
<protein>
    <recommendedName>
        <fullName evidence="10">BHLH domain-containing protein</fullName>
    </recommendedName>
</protein>
<dbReference type="GO" id="GO:0003677">
    <property type="term" value="F:DNA binding"/>
    <property type="evidence" value="ECO:0007669"/>
    <property type="project" value="UniProtKB-KW"/>
</dbReference>
<feature type="compositionally biased region" description="Polar residues" evidence="9">
    <location>
        <begin position="251"/>
        <end position="262"/>
    </location>
</feature>
<dbReference type="FunFam" id="4.10.280.10:FF:000063">
    <property type="entry name" value="transcription factor HES-7 isoform X1"/>
    <property type="match status" value="1"/>
</dbReference>
<name>A0A8C4S7A6_ERPCA</name>
<dbReference type="GO" id="GO:0046983">
    <property type="term" value="F:protein dimerization activity"/>
    <property type="evidence" value="ECO:0007669"/>
    <property type="project" value="InterPro"/>
</dbReference>
<dbReference type="Gene3D" id="4.10.280.10">
    <property type="entry name" value="Helix-loop-helix DNA-binding domain"/>
    <property type="match status" value="1"/>
</dbReference>
<keyword evidence="6" id="KW-0804">Transcription</keyword>
<dbReference type="GO" id="GO:0005634">
    <property type="term" value="C:nucleus"/>
    <property type="evidence" value="ECO:0007669"/>
    <property type="project" value="UniProtKB-SubCell"/>
</dbReference>
<keyword evidence="3" id="KW-0678">Repressor</keyword>
<evidence type="ECO:0000256" key="2">
    <source>
        <dbReference type="ARBA" id="ARBA00022473"/>
    </source>
</evidence>
<evidence type="ECO:0000259" key="10">
    <source>
        <dbReference type="PROSITE" id="PS50888"/>
    </source>
</evidence>
<keyword evidence="4" id="KW-0805">Transcription regulation</keyword>
<dbReference type="PANTHER" id="PTHR10985">
    <property type="entry name" value="BASIC HELIX-LOOP-HELIX TRANSCRIPTION FACTOR, HES-RELATED"/>
    <property type="match status" value="1"/>
</dbReference>
<dbReference type="PROSITE" id="PS50888">
    <property type="entry name" value="BHLH"/>
    <property type="match status" value="1"/>
</dbReference>
<dbReference type="AlphaFoldDB" id="A0A8C4S7A6"/>
<reference evidence="11" key="1">
    <citation type="submission" date="2021-06" db="EMBL/GenBank/DDBJ databases">
        <authorList>
            <consortium name="Wellcome Sanger Institute Data Sharing"/>
        </authorList>
    </citation>
    <scope>NUCLEOTIDE SEQUENCE [LARGE SCALE GENOMIC DNA]</scope>
</reference>
<evidence type="ECO:0000256" key="6">
    <source>
        <dbReference type="ARBA" id="ARBA00023163"/>
    </source>
</evidence>
<evidence type="ECO:0000256" key="7">
    <source>
        <dbReference type="ARBA" id="ARBA00023242"/>
    </source>
</evidence>
<evidence type="ECO:0000256" key="3">
    <source>
        <dbReference type="ARBA" id="ARBA00022491"/>
    </source>
</evidence>
<dbReference type="Ensembl" id="ENSECRT00000012328.1">
    <property type="protein sequence ID" value="ENSECRP00000012130.1"/>
    <property type="gene ID" value="ENSECRG00000008088.1"/>
</dbReference>
<organism evidence="11 12">
    <name type="scientific">Erpetoichthys calabaricus</name>
    <name type="common">Rope fish</name>
    <name type="synonym">Calamoichthys calabaricus</name>
    <dbReference type="NCBI Taxonomy" id="27687"/>
    <lineage>
        <taxon>Eukaryota</taxon>
        <taxon>Metazoa</taxon>
        <taxon>Chordata</taxon>
        <taxon>Craniata</taxon>
        <taxon>Vertebrata</taxon>
        <taxon>Euteleostomi</taxon>
        <taxon>Actinopterygii</taxon>
        <taxon>Polypteriformes</taxon>
        <taxon>Polypteridae</taxon>
        <taxon>Erpetoichthys</taxon>
    </lineage>
</organism>
<keyword evidence="5" id="KW-0238">DNA-binding</keyword>
<comment type="subcellular location">
    <subcellularLocation>
        <location evidence="1">Nucleus</location>
    </subcellularLocation>
</comment>
<evidence type="ECO:0000256" key="1">
    <source>
        <dbReference type="ARBA" id="ARBA00004123"/>
    </source>
</evidence>
<proteinExistence type="predicted"/>
<feature type="domain" description="BHLH" evidence="10">
    <location>
        <begin position="12"/>
        <end position="69"/>
    </location>
</feature>